<gene>
    <name evidence="2" type="ORF">H9977_01825</name>
</gene>
<accession>A0A9D1X6G2</accession>
<feature type="signal peptide" evidence="1">
    <location>
        <begin position="1"/>
        <end position="24"/>
    </location>
</feature>
<reference evidence="2" key="2">
    <citation type="submission" date="2021-04" db="EMBL/GenBank/DDBJ databases">
        <authorList>
            <person name="Gilroy R."/>
        </authorList>
    </citation>
    <scope>NUCLEOTIDE SEQUENCE</scope>
    <source>
        <strain evidence="2">ChiGjej6B6-14162</strain>
    </source>
</reference>
<evidence type="ECO:0000313" key="3">
    <source>
        <dbReference type="Proteomes" id="UP000886740"/>
    </source>
</evidence>
<reference evidence="2" key="1">
    <citation type="journal article" date="2021" name="PeerJ">
        <title>Extensive microbial diversity within the chicken gut microbiome revealed by metagenomics and culture.</title>
        <authorList>
            <person name="Gilroy R."/>
            <person name="Ravi A."/>
            <person name="Getino M."/>
            <person name="Pursley I."/>
            <person name="Horton D.L."/>
            <person name="Alikhan N.F."/>
            <person name="Baker D."/>
            <person name="Gharbi K."/>
            <person name="Hall N."/>
            <person name="Watson M."/>
            <person name="Adriaenssens E.M."/>
            <person name="Foster-Nyarko E."/>
            <person name="Jarju S."/>
            <person name="Secka A."/>
            <person name="Antonio M."/>
            <person name="Oren A."/>
            <person name="Chaudhuri R.R."/>
            <person name="La Ragione R."/>
            <person name="Hildebrand F."/>
            <person name="Pallen M.J."/>
        </authorList>
    </citation>
    <scope>NUCLEOTIDE SEQUENCE</scope>
    <source>
        <strain evidence="2">ChiGjej6B6-14162</strain>
    </source>
</reference>
<protein>
    <submittedName>
        <fullName evidence="2">Acyloxyacyl hydrolase</fullName>
    </submittedName>
</protein>
<proteinExistence type="predicted"/>
<dbReference type="GO" id="GO:0016787">
    <property type="term" value="F:hydrolase activity"/>
    <property type="evidence" value="ECO:0007669"/>
    <property type="project" value="UniProtKB-KW"/>
</dbReference>
<evidence type="ECO:0000313" key="2">
    <source>
        <dbReference type="EMBL" id="HIX73779.1"/>
    </source>
</evidence>
<dbReference type="EMBL" id="DXEL01000018">
    <property type="protein sequence ID" value="HIX73779.1"/>
    <property type="molecule type" value="Genomic_DNA"/>
</dbReference>
<keyword evidence="1" id="KW-0732">Signal</keyword>
<feature type="chain" id="PRO_5038407459" evidence="1">
    <location>
        <begin position="25"/>
        <end position="405"/>
    </location>
</feature>
<evidence type="ECO:0000256" key="1">
    <source>
        <dbReference type="SAM" id="SignalP"/>
    </source>
</evidence>
<sequence>MKTGKRIINAAIACLWTITSAAMAQPEAHDTLIHRKLDHAISLGLQPGYIFPSNDFFREANASGTPIRSTFAAHLKYGFRFGPDTEYGKIYPYAIQGIGVGYNSFPSVAEMGNPIALYVFQTSRVATLTKTLSLDYEWNFGASFGWKPYDEETNPTNTVVGSKINAYINLGFLLNWQVTPALGLKAGIGLSHYSNGNTSYPNGGVNTLGAQIGMTWYPSATHEATRPSLAGHFSPYVSYDLILYGATRKRGITWPDGTAMMVPGAFAVGGLNFNPMYNFSPYFRAGLSLDAQFDESANISEHIANTYPPASPDEMRFHRPPFKEQFSLGLSARAEIVMPIFSINLGIGKNFLCDGPDTEDFYQIFALKTHLTRSLFLHVGYQLYRFKDPNNLMLGIGYRFNAGKW</sequence>
<organism evidence="2 3">
    <name type="scientific">Candidatus Parabacteroides intestinipullorum</name>
    <dbReference type="NCBI Taxonomy" id="2838723"/>
    <lineage>
        <taxon>Bacteria</taxon>
        <taxon>Pseudomonadati</taxon>
        <taxon>Bacteroidota</taxon>
        <taxon>Bacteroidia</taxon>
        <taxon>Bacteroidales</taxon>
        <taxon>Tannerellaceae</taxon>
        <taxon>Parabacteroides</taxon>
    </lineage>
</organism>
<dbReference type="Proteomes" id="UP000886740">
    <property type="component" value="Unassembled WGS sequence"/>
</dbReference>
<dbReference type="Gene3D" id="2.40.160.20">
    <property type="match status" value="1"/>
</dbReference>
<dbReference type="Pfam" id="PF09411">
    <property type="entry name" value="PagL"/>
    <property type="match status" value="1"/>
</dbReference>
<keyword evidence="2" id="KW-0378">Hydrolase</keyword>
<dbReference type="AlphaFoldDB" id="A0A9D1X6G2"/>
<name>A0A9D1X6G2_9BACT</name>
<comment type="caution">
    <text evidence="2">The sequence shown here is derived from an EMBL/GenBank/DDBJ whole genome shotgun (WGS) entry which is preliminary data.</text>
</comment>
<dbReference type="InterPro" id="IPR018550">
    <property type="entry name" value="Lipid-A_deacylase-rel"/>
</dbReference>